<feature type="non-terminal residue" evidence="7">
    <location>
        <position position="50"/>
    </location>
</feature>
<protein>
    <submittedName>
        <fullName evidence="7">Cation transporter</fullName>
    </submittedName>
</protein>
<keyword evidence="4 5" id="KW-0472">Membrane</keyword>
<evidence type="ECO:0000256" key="5">
    <source>
        <dbReference type="SAM" id="Phobius"/>
    </source>
</evidence>
<gene>
    <name evidence="7" type="ORF">ENJ10_10550</name>
</gene>
<dbReference type="GO" id="GO:0008324">
    <property type="term" value="F:monoatomic cation transmembrane transporter activity"/>
    <property type="evidence" value="ECO:0007669"/>
    <property type="project" value="InterPro"/>
</dbReference>
<evidence type="ECO:0000256" key="2">
    <source>
        <dbReference type="ARBA" id="ARBA00022692"/>
    </source>
</evidence>
<keyword evidence="2 5" id="KW-0812">Transmembrane</keyword>
<comment type="caution">
    <text evidence="7">The sequence shown here is derived from an EMBL/GenBank/DDBJ whole genome shotgun (WGS) entry which is preliminary data.</text>
</comment>
<dbReference type="InterPro" id="IPR058533">
    <property type="entry name" value="Cation_efflux_TM"/>
</dbReference>
<dbReference type="GO" id="GO:0016020">
    <property type="term" value="C:membrane"/>
    <property type="evidence" value="ECO:0007669"/>
    <property type="project" value="UniProtKB-SubCell"/>
</dbReference>
<name>A0A7V1PW04_CALAY</name>
<dbReference type="EMBL" id="DRLD01000291">
    <property type="protein sequence ID" value="HED11117.1"/>
    <property type="molecule type" value="Genomic_DNA"/>
</dbReference>
<evidence type="ECO:0000313" key="7">
    <source>
        <dbReference type="EMBL" id="HED11117.1"/>
    </source>
</evidence>
<dbReference type="AlphaFoldDB" id="A0A7V1PW04"/>
<evidence type="ECO:0000256" key="1">
    <source>
        <dbReference type="ARBA" id="ARBA00004141"/>
    </source>
</evidence>
<dbReference type="Gene3D" id="1.20.1510.10">
    <property type="entry name" value="Cation efflux protein transmembrane domain"/>
    <property type="match status" value="1"/>
</dbReference>
<evidence type="ECO:0000256" key="3">
    <source>
        <dbReference type="ARBA" id="ARBA00022989"/>
    </source>
</evidence>
<accession>A0A7V1PW04</accession>
<feature type="transmembrane region" description="Helical" evidence="5">
    <location>
        <begin position="24"/>
        <end position="45"/>
    </location>
</feature>
<dbReference type="InterPro" id="IPR027469">
    <property type="entry name" value="Cation_efflux_TMD_sf"/>
</dbReference>
<keyword evidence="3 5" id="KW-1133">Transmembrane helix</keyword>
<feature type="domain" description="Cation efflux protein transmembrane" evidence="6">
    <location>
        <begin position="18"/>
        <end position="50"/>
    </location>
</feature>
<reference evidence="7" key="1">
    <citation type="journal article" date="2020" name="mSystems">
        <title>Genome- and Community-Level Interaction Insights into Carbon Utilization and Element Cycling Functions of Hydrothermarchaeota in Hydrothermal Sediment.</title>
        <authorList>
            <person name="Zhou Z."/>
            <person name="Liu Y."/>
            <person name="Xu W."/>
            <person name="Pan J."/>
            <person name="Luo Z.H."/>
            <person name="Li M."/>
        </authorList>
    </citation>
    <scope>NUCLEOTIDE SEQUENCE [LARGE SCALE GENOMIC DNA]</scope>
    <source>
        <strain evidence="7">HyVt-456</strain>
    </source>
</reference>
<evidence type="ECO:0000259" key="6">
    <source>
        <dbReference type="Pfam" id="PF01545"/>
    </source>
</evidence>
<dbReference type="Proteomes" id="UP000886005">
    <property type="component" value="Unassembled WGS sequence"/>
</dbReference>
<organism evidence="7">
    <name type="scientific">Caldithrix abyssi</name>
    <dbReference type="NCBI Taxonomy" id="187145"/>
    <lineage>
        <taxon>Bacteria</taxon>
        <taxon>Pseudomonadati</taxon>
        <taxon>Calditrichota</taxon>
        <taxon>Calditrichia</taxon>
        <taxon>Calditrichales</taxon>
        <taxon>Calditrichaceae</taxon>
        <taxon>Caldithrix</taxon>
    </lineage>
</organism>
<sequence>MGHHHHDHAAETTSGRRLFITMMLNFLITAVEIAGGVMSGSLSLLSDALH</sequence>
<comment type="subcellular location">
    <subcellularLocation>
        <location evidence="1">Membrane</location>
        <topology evidence="1">Multi-pass membrane protein</topology>
    </subcellularLocation>
</comment>
<dbReference type="Pfam" id="PF01545">
    <property type="entry name" value="Cation_efflux"/>
    <property type="match status" value="1"/>
</dbReference>
<dbReference type="SUPFAM" id="SSF161111">
    <property type="entry name" value="Cation efflux protein transmembrane domain-like"/>
    <property type="match status" value="1"/>
</dbReference>
<evidence type="ECO:0000256" key="4">
    <source>
        <dbReference type="ARBA" id="ARBA00023136"/>
    </source>
</evidence>
<proteinExistence type="predicted"/>